<dbReference type="NCBIfam" id="TIGR01652">
    <property type="entry name" value="ATPase-Plipid"/>
    <property type="match status" value="1"/>
</dbReference>
<evidence type="ECO:0000256" key="2">
    <source>
        <dbReference type="ARBA" id="ARBA00004337"/>
    </source>
</evidence>
<dbReference type="InterPro" id="IPR032630">
    <property type="entry name" value="P_typ_ATPase_c"/>
</dbReference>
<sequence>MTDLMGRFRHISKEQRRRYPRNIIRNQKYKWYTFIFAVLRLQFSHFFNTFLFFVCMTQLKKEYLVSSLVASVGPWAMVLAFSLFKEGVEDYKRYERDKITNSQLYAKLTSQGFVRVPSSKIEVGDLILLEKNERVPADMVLLKTSDVSGQVFVRTDQLDGETDWKLKLTIPRMQAAGFDELQRLSILAEEPNKSIYSFTGKIKIGKFSKDELEEVEEEDGEEQGFIRQMERLLEVDFGKPEEGSGVCEKPRDVSWVYSSPVEGSEENESLHESWEGPNENDEDSIEALAGEGLEVGNESNVGRETEEADVSLRDEDGKENITEPLDCENMLWMNTVIATCSVLGCVVYTGKDAKAMLNTSQPRNKIGKIENELNGYMKVLGVGCMLLAGIFTYMRGATSRPDIVFIRFLVLFSSVIPISLRITVDWARYCYGRYISGDERIEGAMMRSNGLPEELGRVSYLLTDKTGTLTKNEMEMKKIHLGTICYTKELNREISKNLAKVLNSRSDGKRVFSRVKKDINARVYDLVQALSVCHNVTPVISENEISYQASSPDEVAIVQWTECVGMKLYRRDRSRIIIRDPLNDEQEYQVLYTFPFTSETKRMGIIVRYNEEVIFFLKGADAVMKGIIKGNDWVEEEADNMARDGLRTLVIAKKILSKKEFESFEDMYNKAWISLIDRAEAMSKAMGIIENNMNVLGITGVEDKLQDDVKITLENLRNAEMKVWMLTGDKIETAISIARSSRIFHRGTTYLVISNASSAGEVKAKLDLLRGSGYNSLVIDGQSLSFVVESCMDEFIEIASGLEAVVGCRYTPTQKAAIARELKNKTKKCVCCIGDGGNDVSMITEANVGIGIVGKEGNQASLAADFSINKFSHVSDLLFWHGRNSYQRTAKIAHLIIHRGLTLTVIQAIFCSLIYFVPVGLFRGELLMMFITVYTFLPIFSIICSSDISRSVVVKFPELYKELTENKLLSYRHFSVWILISFYQGTIMMITFYLLKQEFFIISTLTFTSLIINELLMVILTTTRMTSMVFVSSGMSLAIYVIYFILRKGLLRYQKPFYLFLLKIAVVNTLAILVSVIQKLWIKYMSPPTYSKLEVLV</sequence>
<accession>I7AG35</accession>
<feature type="binding site" evidence="18">
    <location>
        <position position="839"/>
    </location>
    <ligand>
        <name>Mg(2+)</name>
        <dbReference type="ChEBI" id="CHEBI:18420"/>
    </ligand>
</feature>
<dbReference type="GO" id="GO:0010008">
    <property type="term" value="C:endosome membrane"/>
    <property type="evidence" value="ECO:0007669"/>
    <property type="project" value="UniProtKB-SubCell"/>
</dbReference>
<dbReference type="GO" id="GO:0006890">
    <property type="term" value="P:retrograde vesicle-mediated transport, Golgi to endoplasmic reticulum"/>
    <property type="evidence" value="ECO:0007669"/>
    <property type="project" value="TreeGrafter"/>
</dbReference>
<feature type="transmembrane region" description="Helical" evidence="19">
    <location>
        <begin position="1027"/>
        <end position="1046"/>
    </location>
</feature>
<keyword evidence="12" id="KW-0445">Lipid transport</keyword>
<evidence type="ECO:0000313" key="24">
    <source>
        <dbReference type="EMBL" id="AFN83700.1"/>
    </source>
</evidence>
<dbReference type="InterPro" id="IPR036412">
    <property type="entry name" value="HAD-like_sf"/>
</dbReference>
<organism evidence="24 25">
    <name type="scientific">Encephalitozoon romaleae (strain SJ-2008)</name>
    <name type="common">Microsporidian parasite</name>
    <dbReference type="NCBI Taxonomy" id="1178016"/>
    <lineage>
        <taxon>Eukaryota</taxon>
        <taxon>Fungi</taxon>
        <taxon>Fungi incertae sedis</taxon>
        <taxon>Microsporidia</taxon>
        <taxon>Unikaryonidae</taxon>
        <taxon>Encephalitozoon</taxon>
    </lineage>
</organism>
<feature type="transmembrane region" description="Helical" evidence="19">
    <location>
        <begin position="63"/>
        <end position="84"/>
    </location>
</feature>
<dbReference type="PRINTS" id="PR00119">
    <property type="entry name" value="CATATPASE"/>
</dbReference>
<dbReference type="SUPFAM" id="SSF81665">
    <property type="entry name" value="Calcium ATPase, transmembrane domain M"/>
    <property type="match status" value="1"/>
</dbReference>
<dbReference type="AlphaFoldDB" id="I7AG35"/>
<dbReference type="Gene3D" id="3.40.1110.10">
    <property type="entry name" value="Calcium-transporting ATPase, cytoplasmic domain N"/>
    <property type="match status" value="1"/>
</dbReference>
<feature type="binding site" evidence="17">
    <location>
        <position position="728"/>
    </location>
    <ligand>
        <name>ATP</name>
        <dbReference type="ChEBI" id="CHEBI:30616"/>
    </ligand>
</feature>
<feature type="transmembrane region" description="Helical" evidence="19">
    <location>
        <begin position="974"/>
        <end position="994"/>
    </location>
</feature>
<feature type="domain" description="P-type ATPase A" evidence="21">
    <location>
        <begin position="109"/>
        <end position="162"/>
    </location>
</feature>
<feature type="binding site" evidence="17">
    <location>
        <position position="466"/>
    </location>
    <ligand>
        <name>ATP</name>
        <dbReference type="ChEBI" id="CHEBI:30616"/>
    </ligand>
</feature>
<feature type="binding site" evidence="17">
    <location>
        <position position="809"/>
    </location>
    <ligand>
        <name>ATP</name>
        <dbReference type="ChEBI" id="CHEBI:30616"/>
    </ligand>
</feature>
<keyword evidence="8 17" id="KW-0067">ATP-binding</keyword>
<dbReference type="Proteomes" id="UP000010094">
    <property type="component" value="Chromosome IXb"/>
</dbReference>
<evidence type="ECO:0000256" key="12">
    <source>
        <dbReference type="ARBA" id="ARBA00023055"/>
    </source>
</evidence>
<evidence type="ECO:0000259" key="22">
    <source>
        <dbReference type="Pfam" id="PF16209"/>
    </source>
</evidence>
<evidence type="ECO:0000256" key="17">
    <source>
        <dbReference type="PIRSR" id="PIRSR606539-2"/>
    </source>
</evidence>
<dbReference type="PANTHER" id="PTHR24092">
    <property type="entry name" value="PROBABLE PHOSPHOLIPID-TRANSPORTING ATPASE"/>
    <property type="match status" value="1"/>
</dbReference>
<feature type="binding site" evidence="17">
    <location>
        <position position="596"/>
    </location>
    <ligand>
        <name>ATP</name>
        <dbReference type="ChEBI" id="CHEBI:30616"/>
    </ligand>
</feature>
<dbReference type="InterPro" id="IPR008250">
    <property type="entry name" value="ATPase_P-typ_transduc_dom_A_sf"/>
</dbReference>
<dbReference type="SUPFAM" id="SSF81653">
    <property type="entry name" value="Calcium ATPase, transduction domain A"/>
    <property type="match status" value="1"/>
</dbReference>
<feature type="transmembrane region" description="Helical" evidence="19">
    <location>
        <begin position="1000"/>
        <end position="1020"/>
    </location>
</feature>
<feature type="domain" description="P-type ATPase C-terminal" evidence="23">
    <location>
        <begin position="862"/>
        <end position="1064"/>
    </location>
</feature>
<evidence type="ECO:0000256" key="5">
    <source>
        <dbReference type="ARBA" id="ARBA00022692"/>
    </source>
</evidence>
<dbReference type="GO" id="GO:0005886">
    <property type="term" value="C:plasma membrane"/>
    <property type="evidence" value="ECO:0007669"/>
    <property type="project" value="TreeGrafter"/>
</dbReference>
<dbReference type="EMBL" id="CP003527">
    <property type="protein sequence ID" value="AFN83700.1"/>
    <property type="molecule type" value="Genomic_DNA"/>
</dbReference>
<name>I7AG35_ENCRO</name>
<dbReference type="Gene3D" id="1.20.1110.10">
    <property type="entry name" value="Calcium-transporting ATPase, transmembrane domain"/>
    <property type="match status" value="1"/>
</dbReference>
<feature type="binding site" evidence="17">
    <location>
        <position position="727"/>
    </location>
    <ligand>
        <name>ATP</name>
        <dbReference type="ChEBI" id="CHEBI:30616"/>
    </ligand>
</feature>
<feature type="binding site" evidence="18">
    <location>
        <position position="466"/>
    </location>
    <ligand>
        <name>Mg(2+)</name>
        <dbReference type="ChEBI" id="CHEBI:18420"/>
    </ligand>
</feature>
<evidence type="ECO:0000256" key="10">
    <source>
        <dbReference type="ARBA" id="ARBA00022967"/>
    </source>
</evidence>
<feature type="active site" description="4-aspartylphosphate intermediate" evidence="16">
    <location>
        <position position="464"/>
    </location>
</feature>
<dbReference type="InterPro" id="IPR044492">
    <property type="entry name" value="P_typ_ATPase_HD_dom"/>
</dbReference>
<evidence type="ECO:0000256" key="11">
    <source>
        <dbReference type="ARBA" id="ARBA00022989"/>
    </source>
</evidence>
<dbReference type="EC" id="7.6.2.1" evidence="19"/>
<evidence type="ECO:0000256" key="6">
    <source>
        <dbReference type="ARBA" id="ARBA00022723"/>
    </source>
</evidence>
<evidence type="ECO:0000256" key="19">
    <source>
        <dbReference type="RuleBase" id="RU362033"/>
    </source>
</evidence>
<feature type="transmembrane region" description="Helical" evidence="19">
    <location>
        <begin position="31"/>
        <end position="51"/>
    </location>
</feature>
<dbReference type="Gene3D" id="2.70.150.10">
    <property type="entry name" value="Calcium-transporting ATPase, cytoplasmic transduction domain A"/>
    <property type="match status" value="2"/>
</dbReference>
<evidence type="ECO:0000256" key="18">
    <source>
        <dbReference type="PIRSR" id="PIRSR606539-3"/>
    </source>
</evidence>
<evidence type="ECO:0000313" key="25">
    <source>
        <dbReference type="Proteomes" id="UP000010094"/>
    </source>
</evidence>
<dbReference type="RefSeq" id="XP_009265197.1">
    <property type="nucleotide sequence ID" value="XM_009266922.1"/>
</dbReference>
<dbReference type="PANTHER" id="PTHR24092:SF5">
    <property type="entry name" value="PHOSPHOLIPID-TRANSPORTING ATPASE"/>
    <property type="match status" value="1"/>
</dbReference>
<dbReference type="InterPro" id="IPR023299">
    <property type="entry name" value="ATPase_P-typ_cyto_dom_N"/>
</dbReference>
<dbReference type="KEGG" id="ero:EROM_090840"/>
<feature type="transmembrane region" description="Helical" evidence="19">
    <location>
        <begin position="927"/>
        <end position="953"/>
    </location>
</feature>
<dbReference type="InterPro" id="IPR006539">
    <property type="entry name" value="P-type_ATPase_IV"/>
</dbReference>
<keyword evidence="13 19" id="KW-0472">Membrane</keyword>
<dbReference type="InterPro" id="IPR018303">
    <property type="entry name" value="ATPase_P-typ_P_site"/>
</dbReference>
<evidence type="ECO:0000256" key="3">
    <source>
        <dbReference type="ARBA" id="ARBA00008109"/>
    </source>
</evidence>
<dbReference type="SUPFAM" id="SSF81660">
    <property type="entry name" value="Metal cation-transporting ATPase, ATP-binding domain N"/>
    <property type="match status" value="1"/>
</dbReference>
<feature type="domain" description="P-type ATPase N-terminal" evidence="22">
    <location>
        <begin position="13"/>
        <end position="59"/>
    </location>
</feature>
<feature type="binding site" evidence="17">
    <location>
        <position position="815"/>
    </location>
    <ligand>
        <name>ATP</name>
        <dbReference type="ChEBI" id="CHEBI:30616"/>
    </ligand>
</feature>
<evidence type="ECO:0000256" key="15">
    <source>
        <dbReference type="ARBA" id="ARBA00049128"/>
    </source>
</evidence>
<comment type="cofactor">
    <cofactor evidence="1 18">
        <name>Mg(2+)</name>
        <dbReference type="ChEBI" id="CHEBI:18420"/>
    </cofactor>
</comment>
<dbReference type="GO" id="GO:0006897">
    <property type="term" value="P:endocytosis"/>
    <property type="evidence" value="ECO:0007669"/>
    <property type="project" value="TreeGrafter"/>
</dbReference>
<dbReference type="Gene3D" id="3.40.50.1000">
    <property type="entry name" value="HAD superfamily/HAD-like"/>
    <property type="match status" value="2"/>
</dbReference>
<dbReference type="OrthoDB" id="377733at2759"/>
<feature type="binding site" evidence="17">
    <location>
        <position position="647"/>
    </location>
    <ligand>
        <name>ATP</name>
        <dbReference type="ChEBI" id="CHEBI:30616"/>
    </ligand>
</feature>
<keyword evidence="25" id="KW-1185">Reference proteome</keyword>
<feature type="binding site" evidence="17">
    <location>
        <position position="465"/>
    </location>
    <ligand>
        <name>ATP</name>
        <dbReference type="ChEBI" id="CHEBI:30616"/>
    </ligand>
</feature>
<evidence type="ECO:0000256" key="4">
    <source>
        <dbReference type="ARBA" id="ARBA00022448"/>
    </source>
</evidence>
<dbReference type="SFLD" id="SFLDG00002">
    <property type="entry name" value="C1.7:_P-type_atpase_like"/>
    <property type="match status" value="1"/>
</dbReference>
<dbReference type="NCBIfam" id="TIGR01494">
    <property type="entry name" value="ATPase_P-type"/>
    <property type="match status" value="2"/>
</dbReference>
<gene>
    <name evidence="24" type="ordered locus">EROM_090840</name>
</gene>
<dbReference type="InterPro" id="IPR059000">
    <property type="entry name" value="ATPase_P-type_domA"/>
</dbReference>
<dbReference type="GO" id="GO:0005524">
    <property type="term" value="F:ATP binding"/>
    <property type="evidence" value="ECO:0007669"/>
    <property type="project" value="UniProtKB-UniRule"/>
</dbReference>
<keyword evidence="11 19" id="KW-1133">Transmembrane helix</keyword>
<dbReference type="GO" id="GO:0005802">
    <property type="term" value="C:trans-Golgi network"/>
    <property type="evidence" value="ECO:0007669"/>
    <property type="project" value="TreeGrafter"/>
</dbReference>
<feature type="binding site" evidence="17">
    <location>
        <position position="839"/>
    </location>
    <ligand>
        <name>ATP</name>
        <dbReference type="ChEBI" id="CHEBI:30616"/>
    </ligand>
</feature>
<comment type="catalytic activity">
    <reaction evidence="14 19">
        <text>ATP + H2O + phospholipidSide 1 = ADP + phosphate + phospholipidSide 2.</text>
        <dbReference type="EC" id="7.6.2.1"/>
    </reaction>
</comment>
<dbReference type="Pfam" id="PF13246">
    <property type="entry name" value="Cation_ATPase"/>
    <property type="match status" value="1"/>
</dbReference>
<feature type="binding site" evidence="17">
    <location>
        <position position="729"/>
    </location>
    <ligand>
        <name>ATP</name>
        <dbReference type="ChEBI" id="CHEBI:30616"/>
    </ligand>
</feature>
<keyword evidence="6 18" id="KW-0479">Metal-binding</keyword>
<dbReference type="InterPro" id="IPR001757">
    <property type="entry name" value="P_typ_ATPase"/>
</dbReference>
<feature type="binding site" evidence="17">
    <location>
        <position position="554"/>
    </location>
    <ligand>
        <name>ATP</name>
        <dbReference type="ChEBI" id="CHEBI:30616"/>
    </ligand>
</feature>
<dbReference type="Pfam" id="PF00122">
    <property type="entry name" value="E1-E2_ATPase"/>
    <property type="match status" value="1"/>
</dbReference>
<dbReference type="GO" id="GO:0140326">
    <property type="term" value="F:ATPase-coupled intramembrane lipid transporter activity"/>
    <property type="evidence" value="ECO:0007669"/>
    <property type="project" value="UniProtKB-EC"/>
</dbReference>
<dbReference type="GO" id="GO:0045332">
    <property type="term" value="P:phospholipid translocation"/>
    <property type="evidence" value="ECO:0007669"/>
    <property type="project" value="TreeGrafter"/>
</dbReference>
<dbReference type="HOGENOM" id="CLU_000846_3_1_1"/>
<dbReference type="Pfam" id="PF16212">
    <property type="entry name" value="PhoLip_ATPase_C"/>
    <property type="match status" value="1"/>
</dbReference>
<dbReference type="SUPFAM" id="SSF56784">
    <property type="entry name" value="HAD-like"/>
    <property type="match status" value="1"/>
</dbReference>
<dbReference type="GO" id="GO:0016887">
    <property type="term" value="F:ATP hydrolysis activity"/>
    <property type="evidence" value="ECO:0007669"/>
    <property type="project" value="InterPro"/>
</dbReference>
<feature type="binding site" evidence="17">
    <location>
        <position position="618"/>
    </location>
    <ligand>
        <name>ATP</name>
        <dbReference type="ChEBI" id="CHEBI:30616"/>
    </ligand>
</feature>
<feature type="transmembrane region" description="Helical" evidence="19">
    <location>
        <begin position="901"/>
        <end position="921"/>
    </location>
</feature>
<dbReference type="FunFam" id="3.40.50.1000:FF:000009">
    <property type="entry name" value="Phospholipid-transporting ATPase"/>
    <property type="match status" value="1"/>
</dbReference>
<dbReference type="SFLD" id="SFLDF00027">
    <property type="entry name" value="p-type_atpase"/>
    <property type="match status" value="1"/>
</dbReference>
<evidence type="ECO:0000256" key="9">
    <source>
        <dbReference type="ARBA" id="ARBA00022842"/>
    </source>
</evidence>
<proteinExistence type="inferred from homology"/>
<evidence type="ECO:0000259" key="23">
    <source>
        <dbReference type="Pfam" id="PF16212"/>
    </source>
</evidence>
<evidence type="ECO:0000256" key="8">
    <source>
        <dbReference type="ARBA" id="ARBA00022840"/>
    </source>
</evidence>
<dbReference type="SFLD" id="SFLDS00003">
    <property type="entry name" value="Haloacid_Dehalogenase"/>
    <property type="match status" value="1"/>
</dbReference>
<feature type="region of interest" description="Disordered" evidence="20">
    <location>
        <begin position="259"/>
        <end position="317"/>
    </location>
</feature>
<feature type="transmembrane region" description="Helical" evidence="19">
    <location>
        <begin position="373"/>
        <end position="393"/>
    </location>
</feature>
<protein>
    <recommendedName>
        <fullName evidence="19">Phospholipid-transporting ATPase</fullName>
        <ecNumber evidence="19">7.6.2.1</ecNumber>
    </recommendedName>
</protein>
<evidence type="ECO:0000256" key="7">
    <source>
        <dbReference type="ARBA" id="ARBA00022741"/>
    </source>
</evidence>
<feature type="binding site" evidence="18">
    <location>
        <position position="835"/>
    </location>
    <ligand>
        <name>Mg(2+)</name>
        <dbReference type="ChEBI" id="CHEBI:18420"/>
    </ligand>
</feature>
<feature type="binding site" evidence="17">
    <location>
        <position position="838"/>
    </location>
    <ligand>
        <name>ATP</name>
        <dbReference type="ChEBI" id="CHEBI:30616"/>
    </ligand>
</feature>
<dbReference type="PROSITE" id="PS00154">
    <property type="entry name" value="ATPASE_E1_E2"/>
    <property type="match status" value="1"/>
</dbReference>
<evidence type="ECO:0000256" key="20">
    <source>
        <dbReference type="SAM" id="MobiDB-lite"/>
    </source>
</evidence>
<dbReference type="GeneID" id="20564308"/>
<evidence type="ECO:0000256" key="14">
    <source>
        <dbReference type="ARBA" id="ARBA00034036"/>
    </source>
</evidence>
<keyword evidence="5 19" id="KW-0812">Transmembrane</keyword>
<evidence type="ECO:0000256" key="1">
    <source>
        <dbReference type="ARBA" id="ARBA00001946"/>
    </source>
</evidence>
<comment type="catalytic activity">
    <reaction evidence="15">
        <text>a 1,2-diacyl-sn-glycero-3-phosphoethanolamine(out) + ATP + H2O = a 1,2-diacyl-sn-glycero-3-phosphoethanolamine(in) + ADP + phosphate + H(+)</text>
        <dbReference type="Rhea" id="RHEA:66132"/>
        <dbReference type="ChEBI" id="CHEBI:15377"/>
        <dbReference type="ChEBI" id="CHEBI:15378"/>
        <dbReference type="ChEBI" id="CHEBI:30616"/>
        <dbReference type="ChEBI" id="CHEBI:43474"/>
        <dbReference type="ChEBI" id="CHEBI:64612"/>
        <dbReference type="ChEBI" id="CHEBI:456216"/>
    </reaction>
    <physiologicalReaction direction="left-to-right" evidence="15">
        <dbReference type="Rhea" id="RHEA:66133"/>
    </physiologicalReaction>
</comment>
<keyword evidence="10 19" id="KW-1278">Translocase</keyword>
<dbReference type="VEuPathDB" id="MicrosporidiaDB:EROM_090840"/>
<feature type="compositionally biased region" description="Basic and acidic residues" evidence="20">
    <location>
        <begin position="301"/>
        <end position="317"/>
    </location>
</feature>
<dbReference type="InterPro" id="IPR023298">
    <property type="entry name" value="ATPase_P-typ_TM_dom_sf"/>
</dbReference>
<keyword evidence="4" id="KW-0813">Transport</keyword>
<reference evidence="24" key="1">
    <citation type="journal article" date="2012" name="Proc. Natl. Acad. Sci. U.S.A.">
        <title>Gain and loss of multiple functionally related, horizontally transferred genes in the reduced genomes of two microsporidian parasites.</title>
        <authorList>
            <person name="Pombert J.-F."/>
            <person name="Selman M."/>
            <person name="Burki F."/>
            <person name="Bardell F.T."/>
            <person name="Farinelli L."/>
            <person name="Solter L.F."/>
            <person name="Whitman D.W."/>
            <person name="Weiss L.M."/>
            <person name="Corradi N."/>
            <person name="Keeling P.J."/>
        </authorList>
    </citation>
    <scope>NUCLEOTIDE SEQUENCE [LARGE SCALE GENOMIC DNA]</scope>
    <source>
        <strain evidence="24">SJ-2008</strain>
    </source>
</reference>
<evidence type="ECO:0000256" key="13">
    <source>
        <dbReference type="ARBA" id="ARBA00023136"/>
    </source>
</evidence>
<dbReference type="GO" id="GO:0000287">
    <property type="term" value="F:magnesium ion binding"/>
    <property type="evidence" value="ECO:0007669"/>
    <property type="project" value="UniProtKB-UniRule"/>
</dbReference>
<keyword evidence="9 18" id="KW-0460">Magnesium</keyword>
<comment type="subcellular location">
    <subcellularLocation>
        <location evidence="2">Endosome membrane</location>
        <topology evidence="2">Multi-pass membrane protein</topology>
    </subcellularLocation>
    <subcellularLocation>
        <location evidence="19">Membrane</location>
        <topology evidence="19">Multi-pass membrane protein</topology>
    </subcellularLocation>
</comment>
<dbReference type="InterPro" id="IPR023214">
    <property type="entry name" value="HAD_sf"/>
</dbReference>
<comment type="similarity">
    <text evidence="3 19">Belongs to the cation transport ATPase (P-type) (TC 3.A.3) family. Type IV subfamily.</text>
</comment>
<dbReference type="Pfam" id="PF16209">
    <property type="entry name" value="PhoLip_ATPase_N"/>
    <property type="match status" value="1"/>
</dbReference>
<feature type="binding site" evidence="18">
    <location>
        <position position="464"/>
    </location>
    <ligand>
        <name>Mg(2+)</name>
        <dbReference type="ChEBI" id="CHEBI:18420"/>
    </ligand>
</feature>
<feature type="transmembrane region" description="Helical" evidence="19">
    <location>
        <begin position="405"/>
        <end position="424"/>
    </location>
</feature>
<dbReference type="InterPro" id="IPR032631">
    <property type="entry name" value="P-type_ATPase_N"/>
</dbReference>
<keyword evidence="7 17" id="KW-0547">Nucleotide-binding</keyword>
<feature type="transmembrane region" description="Helical" evidence="19">
    <location>
        <begin position="1058"/>
        <end position="1077"/>
    </location>
</feature>
<feature type="binding site" evidence="17">
    <location>
        <position position="464"/>
    </location>
    <ligand>
        <name>ATP</name>
        <dbReference type="ChEBI" id="CHEBI:30616"/>
    </ligand>
</feature>
<evidence type="ECO:0000259" key="21">
    <source>
        <dbReference type="Pfam" id="PF00122"/>
    </source>
</evidence>
<evidence type="ECO:0000256" key="16">
    <source>
        <dbReference type="PIRSR" id="PIRSR606539-1"/>
    </source>
</evidence>